<keyword evidence="8" id="KW-1185">Reference proteome</keyword>
<gene>
    <name evidence="7" type="ORF">AAIG11_05940</name>
</gene>
<organism evidence="7 8">
    <name type="scientific">Anoxynatronum sibiricum</name>
    <dbReference type="NCBI Taxonomy" id="210623"/>
    <lineage>
        <taxon>Bacteria</taxon>
        <taxon>Bacillati</taxon>
        <taxon>Bacillota</taxon>
        <taxon>Clostridia</taxon>
        <taxon>Eubacteriales</taxon>
        <taxon>Clostridiaceae</taxon>
        <taxon>Anoxynatronum</taxon>
    </lineage>
</organism>
<sequence>MTFQKSASLRGEGINRSRILFVEDNDISRELIRRIFKRMKELTVDVAKDGMEALALHQQYDYQLIFMDLQMPSMNGIEVTREIRRREQEDGLNYTPVIAVTAYVGEEDRQRCLEAGMNDFLTKPVDTEALVKKIISHTRNLPEDETSESEERHHE</sequence>
<dbReference type="EMBL" id="JBCITM010000004">
    <property type="protein sequence ID" value="MEN1760002.1"/>
    <property type="molecule type" value="Genomic_DNA"/>
</dbReference>
<protein>
    <recommendedName>
        <fullName evidence="1">Stage 0 sporulation protein A homolog</fullName>
    </recommendedName>
</protein>
<evidence type="ECO:0000256" key="1">
    <source>
        <dbReference type="ARBA" id="ARBA00018672"/>
    </source>
</evidence>
<evidence type="ECO:0000256" key="4">
    <source>
        <dbReference type="ARBA" id="ARBA00024867"/>
    </source>
</evidence>
<name>A0ABU9VS51_9CLOT</name>
<dbReference type="PANTHER" id="PTHR45339:SF1">
    <property type="entry name" value="HYBRID SIGNAL TRANSDUCTION HISTIDINE KINASE J"/>
    <property type="match status" value="1"/>
</dbReference>
<keyword evidence="3" id="KW-0902">Two-component regulatory system</keyword>
<dbReference type="SUPFAM" id="SSF52172">
    <property type="entry name" value="CheY-like"/>
    <property type="match status" value="1"/>
</dbReference>
<evidence type="ECO:0000256" key="5">
    <source>
        <dbReference type="PROSITE-ProRule" id="PRU00169"/>
    </source>
</evidence>
<evidence type="ECO:0000256" key="3">
    <source>
        <dbReference type="ARBA" id="ARBA00023012"/>
    </source>
</evidence>
<dbReference type="InterPro" id="IPR011006">
    <property type="entry name" value="CheY-like_superfamily"/>
</dbReference>
<evidence type="ECO:0000313" key="8">
    <source>
        <dbReference type="Proteomes" id="UP001407405"/>
    </source>
</evidence>
<reference evidence="7 8" key="1">
    <citation type="submission" date="2024-04" db="EMBL/GenBank/DDBJ databases">
        <title>Genome sequencing and metabolic network reconstruction of aminoacids and betaine degradation by Anoxynatronum sibiricum.</title>
        <authorList>
            <person name="Detkova E.N."/>
            <person name="Boltjanskaja Y.V."/>
            <person name="Mardanov A.V."/>
            <person name="Kevbrin V."/>
        </authorList>
    </citation>
    <scope>NUCLEOTIDE SEQUENCE [LARGE SCALE GENOMIC DNA]</scope>
    <source>
        <strain evidence="7 8">Z-7981</strain>
    </source>
</reference>
<evidence type="ECO:0000313" key="7">
    <source>
        <dbReference type="EMBL" id="MEN1760002.1"/>
    </source>
</evidence>
<dbReference type="RefSeq" id="WP_343185326.1">
    <property type="nucleotide sequence ID" value="NZ_JBCITM010000004.1"/>
</dbReference>
<dbReference type="PROSITE" id="PS50110">
    <property type="entry name" value="RESPONSE_REGULATORY"/>
    <property type="match status" value="1"/>
</dbReference>
<dbReference type="CDD" id="cd17546">
    <property type="entry name" value="REC_hyHK_CKI1_RcsC-like"/>
    <property type="match status" value="1"/>
</dbReference>
<evidence type="ECO:0000256" key="2">
    <source>
        <dbReference type="ARBA" id="ARBA00022553"/>
    </source>
</evidence>
<keyword evidence="2 5" id="KW-0597">Phosphoprotein</keyword>
<comment type="function">
    <text evidence="4">May play the central regulatory role in sporulation. It may be an element of the effector pathway responsible for the activation of sporulation genes in response to nutritional stress. Spo0A may act in concert with spo0H (a sigma factor) to control the expression of some genes that are critical to the sporulation process.</text>
</comment>
<dbReference type="SMART" id="SM00448">
    <property type="entry name" value="REC"/>
    <property type="match status" value="1"/>
</dbReference>
<accession>A0ABU9VS51</accession>
<feature type="domain" description="Response regulatory" evidence="6">
    <location>
        <begin position="18"/>
        <end position="138"/>
    </location>
</feature>
<dbReference type="Proteomes" id="UP001407405">
    <property type="component" value="Unassembled WGS sequence"/>
</dbReference>
<proteinExistence type="predicted"/>
<dbReference type="InterPro" id="IPR001789">
    <property type="entry name" value="Sig_transdc_resp-reg_receiver"/>
</dbReference>
<dbReference type="Gene3D" id="3.40.50.2300">
    <property type="match status" value="1"/>
</dbReference>
<evidence type="ECO:0000259" key="6">
    <source>
        <dbReference type="PROSITE" id="PS50110"/>
    </source>
</evidence>
<dbReference type="PANTHER" id="PTHR45339">
    <property type="entry name" value="HYBRID SIGNAL TRANSDUCTION HISTIDINE KINASE J"/>
    <property type="match status" value="1"/>
</dbReference>
<feature type="modified residue" description="4-aspartylphosphate" evidence="5">
    <location>
        <position position="68"/>
    </location>
</feature>
<dbReference type="Pfam" id="PF00072">
    <property type="entry name" value="Response_reg"/>
    <property type="match status" value="1"/>
</dbReference>
<comment type="caution">
    <text evidence="7">The sequence shown here is derived from an EMBL/GenBank/DDBJ whole genome shotgun (WGS) entry which is preliminary data.</text>
</comment>